<proteinExistence type="predicted"/>
<gene>
    <name evidence="1" type="ORF">K9V48_03035</name>
</gene>
<reference evidence="1" key="1">
    <citation type="submission" date="2024-05" db="EMBL/GenBank/DDBJ databases">
        <title>Metabacillus sp. nov., isolated from the rhizosphere soil of tomato plants.</title>
        <authorList>
            <person name="Ma R."/>
        </authorList>
    </citation>
    <scope>NUCLEOTIDE SEQUENCE</scope>
    <source>
        <strain evidence="1">DBTR6</strain>
    </source>
</reference>
<name>A0ABS7UM06_9BACI</name>
<evidence type="ECO:0000313" key="2">
    <source>
        <dbReference type="Proteomes" id="UP001165287"/>
    </source>
</evidence>
<comment type="caution">
    <text evidence="1">The sequence shown here is derived from an EMBL/GenBank/DDBJ whole genome shotgun (WGS) entry which is preliminary data.</text>
</comment>
<organism evidence="1 2">
    <name type="scientific">Metabacillus rhizolycopersici</name>
    <dbReference type="NCBI Taxonomy" id="2875709"/>
    <lineage>
        <taxon>Bacteria</taxon>
        <taxon>Bacillati</taxon>
        <taxon>Bacillota</taxon>
        <taxon>Bacilli</taxon>
        <taxon>Bacillales</taxon>
        <taxon>Bacillaceae</taxon>
        <taxon>Metabacillus</taxon>
    </lineage>
</organism>
<keyword evidence="2" id="KW-1185">Reference proteome</keyword>
<evidence type="ECO:0008006" key="3">
    <source>
        <dbReference type="Google" id="ProtNLM"/>
    </source>
</evidence>
<protein>
    <recommendedName>
        <fullName evidence="3">YojE</fullName>
    </recommendedName>
</protein>
<dbReference type="EMBL" id="JAIQUM010000004">
    <property type="protein sequence ID" value="MBZ5749239.1"/>
    <property type="molecule type" value="Genomic_DNA"/>
</dbReference>
<accession>A0ABS7UM06</accession>
<dbReference type="RefSeq" id="WP_224136803.1">
    <property type="nucleotide sequence ID" value="NZ_JAIQUM010000004.1"/>
</dbReference>
<evidence type="ECO:0000313" key="1">
    <source>
        <dbReference type="EMBL" id="MBZ5749239.1"/>
    </source>
</evidence>
<sequence>MDAKELLDAYRQLWSNRALLVEKDEYETVRASVEKELKDEMTHPRLRKSSYEKFHMAVKRIISSALNDDQKVKLIDLHSNVLESLEKQS</sequence>
<dbReference type="Proteomes" id="UP001165287">
    <property type="component" value="Unassembled WGS sequence"/>
</dbReference>